<feature type="transmembrane region" description="Helical" evidence="1">
    <location>
        <begin position="90"/>
        <end position="112"/>
    </location>
</feature>
<keyword evidence="1" id="KW-1133">Transmembrane helix</keyword>
<evidence type="ECO:0000313" key="2">
    <source>
        <dbReference type="EMBL" id="GHG38107.1"/>
    </source>
</evidence>
<evidence type="ECO:0000256" key="1">
    <source>
        <dbReference type="SAM" id="Phobius"/>
    </source>
</evidence>
<accession>A0A919C0Y5</accession>
<dbReference type="Proteomes" id="UP000619355">
    <property type="component" value="Unassembled WGS sequence"/>
</dbReference>
<name>A0A919C0Y5_9ACTN</name>
<keyword evidence="3" id="KW-1185">Reference proteome</keyword>
<comment type="caution">
    <text evidence="2">The sequence shown here is derived from an EMBL/GenBank/DDBJ whole genome shotgun (WGS) entry which is preliminary data.</text>
</comment>
<keyword evidence="1" id="KW-0472">Membrane</keyword>
<keyword evidence="1" id="KW-0812">Transmembrane</keyword>
<evidence type="ECO:0000313" key="3">
    <source>
        <dbReference type="Proteomes" id="UP000619355"/>
    </source>
</evidence>
<reference evidence="3" key="1">
    <citation type="journal article" date="2019" name="Int. J. Syst. Evol. Microbiol.">
        <title>The Global Catalogue of Microorganisms (GCM) 10K type strain sequencing project: providing services to taxonomists for standard genome sequencing and annotation.</title>
        <authorList>
            <consortium name="The Broad Institute Genomics Platform"/>
            <consortium name="The Broad Institute Genome Sequencing Center for Infectious Disease"/>
            <person name="Wu L."/>
            <person name="Ma J."/>
        </authorList>
    </citation>
    <scope>NUCLEOTIDE SEQUENCE [LARGE SCALE GENOMIC DNA]</scope>
    <source>
        <strain evidence="3">JCM 4253</strain>
    </source>
</reference>
<sequence length="129" mass="14007">MINVFGKARLRWNPGFWFGSSIVAAALLVPTWLWGAFSGGLDVAETCTLGKGQRFDESYREGLGPQPSGPFPLHNMCNASYDLVPSWVNPMLACLAVIVTGSLIATVVTGIVQLRRVLSERRSGERPTV</sequence>
<dbReference type="EMBL" id="BNBF01000002">
    <property type="protein sequence ID" value="GHG38107.1"/>
    <property type="molecule type" value="Genomic_DNA"/>
</dbReference>
<protein>
    <submittedName>
        <fullName evidence="2">Uncharacterized protein</fullName>
    </submittedName>
</protein>
<dbReference type="AlphaFoldDB" id="A0A919C0Y5"/>
<organism evidence="2 3">
    <name type="scientific">Streptomyces capoamus</name>
    <dbReference type="NCBI Taxonomy" id="68183"/>
    <lineage>
        <taxon>Bacteria</taxon>
        <taxon>Bacillati</taxon>
        <taxon>Actinomycetota</taxon>
        <taxon>Actinomycetes</taxon>
        <taxon>Kitasatosporales</taxon>
        <taxon>Streptomycetaceae</taxon>
        <taxon>Streptomyces</taxon>
    </lineage>
</organism>
<gene>
    <name evidence="2" type="ORF">GCM10018980_10510</name>
</gene>
<feature type="transmembrane region" description="Helical" evidence="1">
    <location>
        <begin position="12"/>
        <end position="33"/>
    </location>
</feature>
<proteinExistence type="predicted"/>
<dbReference type="RefSeq" id="WP_189978742.1">
    <property type="nucleotide sequence ID" value="NZ_BNBF01000002.1"/>
</dbReference>